<dbReference type="Pfam" id="PF23981">
    <property type="entry name" value="DUF7305"/>
    <property type="match status" value="1"/>
</dbReference>
<feature type="region of interest" description="Disordered" evidence="1">
    <location>
        <begin position="545"/>
        <end position="573"/>
    </location>
</feature>
<gene>
    <name evidence="3" type="ORF">SDC9_82815</name>
</gene>
<protein>
    <recommendedName>
        <fullName evidence="2">DUF7305 domain-containing protein</fullName>
    </recommendedName>
</protein>
<accession>A0A644Z5X5</accession>
<reference evidence="3" key="1">
    <citation type="submission" date="2019-08" db="EMBL/GenBank/DDBJ databases">
        <authorList>
            <person name="Kucharzyk K."/>
            <person name="Murdoch R.W."/>
            <person name="Higgins S."/>
            <person name="Loffler F."/>
        </authorList>
    </citation>
    <scope>NUCLEOTIDE SEQUENCE</scope>
</reference>
<feature type="domain" description="DUF7305" evidence="2">
    <location>
        <begin position="373"/>
        <end position="429"/>
    </location>
</feature>
<dbReference type="EMBL" id="VSSQ01007537">
    <property type="protein sequence ID" value="MPM36220.1"/>
    <property type="molecule type" value="Genomic_DNA"/>
</dbReference>
<evidence type="ECO:0000313" key="3">
    <source>
        <dbReference type="EMBL" id="MPM36220.1"/>
    </source>
</evidence>
<comment type="caution">
    <text evidence="3">The sequence shown here is derived from an EMBL/GenBank/DDBJ whole genome shotgun (WGS) entry which is preliminary data.</text>
</comment>
<organism evidence="3">
    <name type="scientific">bioreactor metagenome</name>
    <dbReference type="NCBI Taxonomy" id="1076179"/>
    <lineage>
        <taxon>unclassified sequences</taxon>
        <taxon>metagenomes</taxon>
        <taxon>ecological metagenomes</taxon>
    </lineage>
</organism>
<name>A0A644Z5X5_9ZZZZ</name>
<proteinExistence type="predicted"/>
<evidence type="ECO:0000256" key="1">
    <source>
        <dbReference type="SAM" id="MobiDB-lite"/>
    </source>
</evidence>
<sequence length="573" mass="59324">MVKKKNSGYISAISLLIMAFLLLLTGAVLPRVGAELNFTSINSDGVEAQYAAEAGVKYAAAQILNNSNNTDWSWARGNQELTFADGETFKITIYPIDSSGKAGSSPIDDGVALTSGSKYLIQSVGKVNNYLKTAKVIAYINTGSDSSPAIYAGNNLNVNGTLTINNGDALAGNLNMKQDIKITDGNLLYINSVTAADWMKNNHKDNLKPYTGTYTYTPDESTITSLPVFSAASNISGYTNNYSSGVALSTPEYNGGITTYILNANTKYYLKSGMPSPIYNGTLKFNKPSNGDVTMTVAGNYISSSSGNGTSFNLTGTGNFVLNIMGNMTANAFTINAMNASSVTINVLGDLTTDGSGFTVNGPSAGDFNLNVKGNLNIKNKLKINGITSGDVNIVVDGNLTYANDNFTISRPAAGNVNILVNGNMASSSSGIPISGTSTGDVNVFVGKTLSTGGAGIKTDSTTGNVNIFVNSDFSSSGTGLVLTGASAKIVVNGNISFGGTTSITADNSLIYVVGENHNATFENTLTLYGSLIVANGSANINNTTNIRIPDSTGGSGGSSSGTGTIEFSNWSS</sequence>
<evidence type="ECO:0000259" key="2">
    <source>
        <dbReference type="Pfam" id="PF23981"/>
    </source>
</evidence>
<dbReference type="AlphaFoldDB" id="A0A644Z5X5"/>
<dbReference type="InterPro" id="IPR055729">
    <property type="entry name" value="DUF7305"/>
</dbReference>